<comment type="caution">
    <text evidence="2">The sequence shown here is derived from an EMBL/GenBank/DDBJ whole genome shotgun (WGS) entry which is preliminary data.</text>
</comment>
<dbReference type="EMBL" id="JBHSEO010000020">
    <property type="protein sequence ID" value="MFC4415899.1"/>
    <property type="molecule type" value="Genomic_DNA"/>
</dbReference>
<organism evidence="2 3">
    <name type="scientific">Chromohalobacter beijerinckii</name>
    <dbReference type="NCBI Taxonomy" id="86179"/>
    <lineage>
        <taxon>Bacteria</taxon>
        <taxon>Pseudomonadati</taxon>
        <taxon>Pseudomonadota</taxon>
        <taxon>Gammaproteobacteria</taxon>
        <taxon>Oceanospirillales</taxon>
        <taxon>Halomonadaceae</taxon>
        <taxon>Chromohalobacter</taxon>
    </lineage>
</organism>
<feature type="signal peptide" evidence="1">
    <location>
        <begin position="1"/>
        <end position="25"/>
    </location>
</feature>
<keyword evidence="3" id="KW-1185">Reference proteome</keyword>
<keyword evidence="1" id="KW-0732">Signal</keyword>
<proteinExistence type="predicted"/>
<gene>
    <name evidence="2" type="ORF">ACFO0E_05660</name>
</gene>
<evidence type="ECO:0000313" key="3">
    <source>
        <dbReference type="Proteomes" id="UP001596015"/>
    </source>
</evidence>
<dbReference type="RefSeq" id="WP_179153649.1">
    <property type="nucleotide sequence ID" value="NZ_JAKGAK010000005.1"/>
</dbReference>
<evidence type="ECO:0000313" key="2">
    <source>
        <dbReference type="EMBL" id="MFC4415899.1"/>
    </source>
</evidence>
<reference evidence="3" key="1">
    <citation type="journal article" date="2019" name="Int. J. Syst. Evol. Microbiol.">
        <title>The Global Catalogue of Microorganisms (GCM) 10K type strain sequencing project: providing services to taxonomists for standard genome sequencing and annotation.</title>
        <authorList>
            <consortium name="The Broad Institute Genomics Platform"/>
            <consortium name="The Broad Institute Genome Sequencing Center for Infectious Disease"/>
            <person name="Wu L."/>
            <person name="Ma J."/>
        </authorList>
    </citation>
    <scope>NUCLEOTIDE SEQUENCE [LARGE SCALE GENOMIC DNA]</scope>
    <source>
        <strain evidence="3">CCUG 49679</strain>
    </source>
</reference>
<accession>A0ABV8XED8</accession>
<feature type="chain" id="PRO_5045456291" evidence="1">
    <location>
        <begin position="26"/>
        <end position="118"/>
    </location>
</feature>
<protein>
    <submittedName>
        <fullName evidence="2">Uncharacterized protein</fullName>
    </submittedName>
</protein>
<evidence type="ECO:0000256" key="1">
    <source>
        <dbReference type="SAM" id="SignalP"/>
    </source>
</evidence>
<dbReference type="Proteomes" id="UP001596015">
    <property type="component" value="Unassembled WGS sequence"/>
</dbReference>
<name>A0ABV8XED8_9GAMM</name>
<sequence length="118" mass="13324">MNTFWPVGAVIVTMAISFVSAPDSAADIECSRDGIRSSMMEKRASFLAFLEGVDDPESVLEKYRSEFEALRERYDYESIYAELESLEENPEQQPSPELCDRVQESGKVVDSFINSHSD</sequence>